<evidence type="ECO:0000259" key="8">
    <source>
        <dbReference type="Pfam" id="PF08263"/>
    </source>
</evidence>
<dbReference type="InterPro" id="IPR032675">
    <property type="entry name" value="LRR_dom_sf"/>
</dbReference>
<evidence type="ECO:0000313" key="10">
    <source>
        <dbReference type="Proteomes" id="UP001341281"/>
    </source>
</evidence>
<evidence type="ECO:0000256" key="2">
    <source>
        <dbReference type="ARBA" id="ARBA00022614"/>
    </source>
</evidence>
<dbReference type="InterPro" id="IPR013210">
    <property type="entry name" value="LRR_N_plant-typ"/>
</dbReference>
<keyword evidence="2" id="KW-0433">Leucine-rich repeat</keyword>
<evidence type="ECO:0000313" key="9">
    <source>
        <dbReference type="EMBL" id="WVZ83701.1"/>
    </source>
</evidence>
<dbReference type="AlphaFoldDB" id="A0AAQ3U1H4"/>
<dbReference type="PANTHER" id="PTHR48059">
    <property type="entry name" value="POLYGALACTURONASE INHIBITOR 1"/>
    <property type="match status" value="1"/>
</dbReference>
<comment type="subcellular location">
    <subcellularLocation>
        <location evidence="1">Cell envelope</location>
    </subcellularLocation>
</comment>
<dbReference type="FunFam" id="3.80.10.10:FF:000041">
    <property type="entry name" value="LRR receptor-like serine/threonine-protein kinase ERECTA"/>
    <property type="match status" value="1"/>
</dbReference>
<name>A0AAQ3U1H4_PASNO</name>
<dbReference type="InterPro" id="IPR051848">
    <property type="entry name" value="PGIP"/>
</dbReference>
<organism evidence="9 10">
    <name type="scientific">Paspalum notatum var. saurae</name>
    <dbReference type="NCBI Taxonomy" id="547442"/>
    <lineage>
        <taxon>Eukaryota</taxon>
        <taxon>Viridiplantae</taxon>
        <taxon>Streptophyta</taxon>
        <taxon>Embryophyta</taxon>
        <taxon>Tracheophyta</taxon>
        <taxon>Spermatophyta</taxon>
        <taxon>Magnoliopsida</taxon>
        <taxon>Liliopsida</taxon>
        <taxon>Poales</taxon>
        <taxon>Poaceae</taxon>
        <taxon>PACMAD clade</taxon>
        <taxon>Panicoideae</taxon>
        <taxon>Andropogonodae</taxon>
        <taxon>Paspaleae</taxon>
        <taxon>Paspalinae</taxon>
        <taxon>Paspalum</taxon>
    </lineage>
</organism>
<dbReference type="Proteomes" id="UP001341281">
    <property type="component" value="Chromosome 07"/>
</dbReference>
<keyword evidence="5" id="KW-0325">Glycoprotein</keyword>
<feature type="chain" id="PRO_5042925265" description="Leucine-rich repeat-containing N-terminal plant-type domain-containing protein" evidence="7">
    <location>
        <begin position="23"/>
        <end position="350"/>
    </location>
</feature>
<feature type="signal peptide" evidence="7">
    <location>
        <begin position="1"/>
        <end position="22"/>
    </location>
</feature>
<sequence length="350" mass="37143">MAAAGLLLLLHLLSNSIFLASGSKDCHADDKTALLAIKAAFSPSYLDMSWLSDAAPCCDWYGIECEHDIDIDRSWGRVTSLAFLRDANLTGAVPGDAIAGLTHLQELLFFKVPGVSGPIPDSLAKLSGLTSLTISRTGVSGAIPSFVGSFTKLQELRLSFNSLTGAIPASLAAPPQLIVIDLSRNRLTGSIPPLLFSKFVPSTYESGVYLTLSHNNLSGSIPAQFAAVSFLGFDVSRNQLTGDASPVLSGRGRPVVTVNLARNRLSFNMSGVEFPDKVNDVDLSHNAIYGGIPARVGNLTDLQQFNVSYNRLCGELPAGLSRFDVYNFQHNKCLCGAPLAAACATASSRH</sequence>
<keyword evidence="4" id="KW-0677">Repeat</keyword>
<evidence type="ECO:0000256" key="1">
    <source>
        <dbReference type="ARBA" id="ARBA00004196"/>
    </source>
</evidence>
<keyword evidence="3 7" id="KW-0732">Signal</keyword>
<dbReference type="EMBL" id="CP144751">
    <property type="protein sequence ID" value="WVZ83701.1"/>
    <property type="molecule type" value="Genomic_DNA"/>
</dbReference>
<dbReference type="Pfam" id="PF00560">
    <property type="entry name" value="LRR_1"/>
    <property type="match status" value="4"/>
</dbReference>
<keyword evidence="10" id="KW-1185">Reference proteome</keyword>
<gene>
    <name evidence="9" type="ORF">U9M48_030822</name>
</gene>
<proteinExistence type="inferred from homology"/>
<dbReference type="SUPFAM" id="SSF52058">
    <property type="entry name" value="L domain-like"/>
    <property type="match status" value="1"/>
</dbReference>
<evidence type="ECO:0000256" key="5">
    <source>
        <dbReference type="ARBA" id="ARBA00023180"/>
    </source>
</evidence>
<dbReference type="InterPro" id="IPR001611">
    <property type="entry name" value="Leu-rich_rpt"/>
</dbReference>
<accession>A0AAQ3U1H4</accession>
<dbReference type="Pfam" id="PF08263">
    <property type="entry name" value="LRRNT_2"/>
    <property type="match status" value="1"/>
</dbReference>
<reference evidence="9 10" key="1">
    <citation type="submission" date="2024-02" db="EMBL/GenBank/DDBJ databases">
        <title>High-quality chromosome-scale genome assembly of Pensacola bahiagrass (Paspalum notatum Flugge var. saurae).</title>
        <authorList>
            <person name="Vega J.M."/>
            <person name="Podio M."/>
            <person name="Orjuela J."/>
            <person name="Siena L.A."/>
            <person name="Pessino S.C."/>
            <person name="Combes M.C."/>
            <person name="Mariac C."/>
            <person name="Albertini E."/>
            <person name="Pupilli F."/>
            <person name="Ortiz J.P.A."/>
            <person name="Leblanc O."/>
        </authorList>
    </citation>
    <scope>NUCLEOTIDE SEQUENCE [LARGE SCALE GENOMIC DNA]</scope>
    <source>
        <strain evidence="9">R1</strain>
        <tissue evidence="9">Leaf</tissue>
    </source>
</reference>
<evidence type="ECO:0000256" key="3">
    <source>
        <dbReference type="ARBA" id="ARBA00022729"/>
    </source>
</evidence>
<protein>
    <recommendedName>
        <fullName evidence="8">Leucine-rich repeat-containing N-terminal plant-type domain-containing protein</fullName>
    </recommendedName>
</protein>
<comment type="similarity">
    <text evidence="6">Belongs to the polygalacturonase-inhibiting protein family.</text>
</comment>
<evidence type="ECO:0000256" key="4">
    <source>
        <dbReference type="ARBA" id="ARBA00022737"/>
    </source>
</evidence>
<dbReference type="PANTHER" id="PTHR48059:SF3">
    <property type="entry name" value="OS05G0104700 PROTEIN"/>
    <property type="match status" value="1"/>
</dbReference>
<dbReference type="Gene3D" id="3.80.10.10">
    <property type="entry name" value="Ribonuclease Inhibitor"/>
    <property type="match status" value="1"/>
</dbReference>
<feature type="domain" description="Leucine-rich repeat-containing N-terminal plant-type" evidence="8">
    <location>
        <begin position="27"/>
        <end position="65"/>
    </location>
</feature>
<evidence type="ECO:0000256" key="6">
    <source>
        <dbReference type="ARBA" id="ARBA00038043"/>
    </source>
</evidence>
<evidence type="ECO:0000256" key="7">
    <source>
        <dbReference type="SAM" id="SignalP"/>
    </source>
</evidence>